<evidence type="ECO:0000313" key="1">
    <source>
        <dbReference type="EMBL" id="NGZ86432.1"/>
    </source>
</evidence>
<dbReference type="Proteomes" id="UP000666369">
    <property type="component" value="Unassembled WGS sequence"/>
</dbReference>
<reference evidence="1 2" key="1">
    <citation type="submission" date="2020-01" db="EMBL/GenBank/DDBJ databases">
        <authorList>
            <person name="Lee S.D."/>
        </authorList>
    </citation>
    <scope>NUCLEOTIDE SEQUENCE [LARGE SCALE GENOMIC DNA]</scope>
    <source>
        <strain evidence="1 2">SAP-35</strain>
    </source>
</reference>
<sequence length="46" mass="4759">MTTFAVTVCLPDQAPIKFYAIGAGSGDVGDFIALHFDACGISVKPL</sequence>
<dbReference type="RefSeq" id="WP_166106280.1">
    <property type="nucleotide sequence ID" value="NZ_JAADJT010000009.1"/>
</dbReference>
<organism evidence="1 2">
    <name type="scientific">Duganella aceris</name>
    <dbReference type="NCBI Taxonomy" id="2703883"/>
    <lineage>
        <taxon>Bacteria</taxon>
        <taxon>Pseudomonadati</taxon>
        <taxon>Pseudomonadota</taxon>
        <taxon>Betaproteobacteria</taxon>
        <taxon>Burkholderiales</taxon>
        <taxon>Oxalobacteraceae</taxon>
        <taxon>Telluria group</taxon>
        <taxon>Duganella</taxon>
    </lineage>
</organism>
<reference evidence="2" key="2">
    <citation type="submission" date="2023-07" db="EMBL/GenBank/DDBJ databases">
        <title>Duganella aceri sp. nov., isolated from tree sap.</title>
        <authorList>
            <person name="Kim I.S."/>
        </authorList>
    </citation>
    <scope>NUCLEOTIDE SEQUENCE [LARGE SCALE GENOMIC DNA]</scope>
    <source>
        <strain evidence="2">SAP-35</strain>
    </source>
</reference>
<gene>
    <name evidence="1" type="ORF">GW587_19495</name>
</gene>
<dbReference type="EMBL" id="JAADJT010000009">
    <property type="protein sequence ID" value="NGZ86432.1"/>
    <property type="molecule type" value="Genomic_DNA"/>
</dbReference>
<evidence type="ECO:0000313" key="2">
    <source>
        <dbReference type="Proteomes" id="UP000666369"/>
    </source>
</evidence>
<accession>A0ABX0FPN8</accession>
<proteinExistence type="predicted"/>
<keyword evidence="2" id="KW-1185">Reference proteome</keyword>
<comment type="caution">
    <text evidence="1">The sequence shown here is derived from an EMBL/GenBank/DDBJ whole genome shotgun (WGS) entry which is preliminary data.</text>
</comment>
<name>A0ABX0FPN8_9BURK</name>
<protein>
    <submittedName>
        <fullName evidence="1">Uncharacterized protein</fullName>
    </submittedName>
</protein>